<dbReference type="EC" id="1.1.1.108" evidence="5"/>
<feature type="domain" description="3-hydroxyacyl-CoA dehydrogenase NAD binding" evidence="4">
    <location>
        <begin position="9"/>
        <end position="181"/>
    </location>
</feature>
<evidence type="ECO:0000259" key="3">
    <source>
        <dbReference type="Pfam" id="PF00725"/>
    </source>
</evidence>
<dbReference type="Gene3D" id="1.10.1040.10">
    <property type="entry name" value="N-(1-d-carboxylethyl)-l-norvaline Dehydrogenase, domain 2"/>
    <property type="match status" value="1"/>
</dbReference>
<keyword evidence="6" id="KW-1185">Reference proteome</keyword>
<dbReference type="PANTHER" id="PTHR48075:SF5">
    <property type="entry name" value="3-HYDROXYBUTYRYL-COA DEHYDROGENASE"/>
    <property type="match status" value="1"/>
</dbReference>
<protein>
    <submittedName>
        <fullName evidence="5">L-carnitine dehydrogenase</fullName>
        <ecNumber evidence="5">1.1.1.108</ecNumber>
    </submittedName>
</protein>
<feature type="site" description="Important for catalytic activity" evidence="2">
    <location>
        <position position="139"/>
    </location>
</feature>
<dbReference type="SUPFAM" id="SSF51735">
    <property type="entry name" value="NAD(P)-binding Rossmann-fold domains"/>
    <property type="match status" value="1"/>
</dbReference>
<dbReference type="SUPFAM" id="SSF48179">
    <property type="entry name" value="6-phosphogluconate dehydrogenase C-terminal domain-like"/>
    <property type="match status" value="1"/>
</dbReference>
<dbReference type="AlphaFoldDB" id="A0A0N7LNY2"/>
<evidence type="ECO:0000259" key="4">
    <source>
        <dbReference type="Pfam" id="PF02737"/>
    </source>
</evidence>
<dbReference type="InterPro" id="IPR006176">
    <property type="entry name" value="3-OHacyl-CoA_DH_NAD-bd"/>
</dbReference>
<dbReference type="Pfam" id="PF00725">
    <property type="entry name" value="3HCDH"/>
    <property type="match status" value="1"/>
</dbReference>
<evidence type="ECO:0000256" key="1">
    <source>
        <dbReference type="ARBA" id="ARBA00023002"/>
    </source>
</evidence>
<accession>A0A0N7LNY2</accession>
<evidence type="ECO:0000313" key="6">
    <source>
        <dbReference type="Proteomes" id="UP000050786"/>
    </source>
</evidence>
<dbReference type="InterPro" id="IPR036291">
    <property type="entry name" value="NAD(P)-bd_dom_sf"/>
</dbReference>
<dbReference type="EMBL" id="CYPS01000039">
    <property type="protein sequence ID" value="CUH43692.1"/>
    <property type="molecule type" value="Genomic_DNA"/>
</dbReference>
<dbReference type="Gene3D" id="3.40.50.720">
    <property type="entry name" value="NAD(P)-binding Rossmann-like Domain"/>
    <property type="match status" value="1"/>
</dbReference>
<dbReference type="PANTHER" id="PTHR48075">
    <property type="entry name" value="3-HYDROXYACYL-COA DEHYDROGENASE FAMILY PROTEIN"/>
    <property type="match status" value="1"/>
</dbReference>
<sequence length="311" mass="33836">MMSEIERTAILGAGVIGASWAALFLASGRSVTVYDPDPNTEASVRSYVEKAWPALDELNLTDRATPDAITFVSTAEAAVQGAQFVQENVPERLAIKHSTYAGIEPELNPNAIVSSSTSGLTLEALQEGWRDPSKLILGHPFNPPHLIPLVELTVNDSTGSDVLDRTEAFYKDIGKITIRIKKGMPGHVANRLQAAVWREAVHMAVEGVASVEDIDKAMWAGPGLRWAAMGPTTLFHLGAGDGGLQAFCDHFKDTFNGWWDDLGDPRLDEDVINKLVDGINDQTQGQSTEELSAQRDKMLTAMQKATQHFRT</sequence>
<dbReference type="InterPro" id="IPR022694">
    <property type="entry name" value="3-OHacyl-CoA_DH"/>
</dbReference>
<gene>
    <name evidence="5" type="primary">lcdH_4</name>
    <name evidence="5" type="ORF">RUM4293_02587</name>
</gene>
<reference evidence="6" key="1">
    <citation type="submission" date="2015-09" db="EMBL/GenBank/DDBJ databases">
        <authorList>
            <person name="Rodrigo-Torres L."/>
            <person name="Arahal D.R."/>
        </authorList>
    </citation>
    <scope>NUCLEOTIDE SEQUENCE [LARGE SCALE GENOMIC DNA]</scope>
    <source>
        <strain evidence="6">CECT 4293</strain>
    </source>
</reference>
<dbReference type="InterPro" id="IPR013328">
    <property type="entry name" value="6PGD_dom2"/>
</dbReference>
<feature type="domain" description="3-hydroxyacyl-CoA dehydrogenase C-terminal" evidence="3">
    <location>
        <begin position="186"/>
        <end position="254"/>
    </location>
</feature>
<evidence type="ECO:0000256" key="2">
    <source>
        <dbReference type="PIRSR" id="PIRSR000105-1"/>
    </source>
</evidence>
<name>A0A0N7LNY2_9RHOB</name>
<dbReference type="InterPro" id="IPR008927">
    <property type="entry name" value="6-PGluconate_DH-like_C_sf"/>
</dbReference>
<organism evidence="5 6">
    <name type="scientific">Ruegeria atlantica</name>
    <dbReference type="NCBI Taxonomy" id="81569"/>
    <lineage>
        <taxon>Bacteria</taxon>
        <taxon>Pseudomonadati</taxon>
        <taxon>Pseudomonadota</taxon>
        <taxon>Alphaproteobacteria</taxon>
        <taxon>Rhodobacterales</taxon>
        <taxon>Roseobacteraceae</taxon>
        <taxon>Ruegeria</taxon>
    </lineage>
</organism>
<keyword evidence="1 5" id="KW-0560">Oxidoreductase</keyword>
<dbReference type="GO" id="GO:0006631">
    <property type="term" value="P:fatty acid metabolic process"/>
    <property type="evidence" value="ECO:0007669"/>
    <property type="project" value="InterPro"/>
</dbReference>
<dbReference type="Pfam" id="PF02737">
    <property type="entry name" value="3HCDH_N"/>
    <property type="match status" value="1"/>
</dbReference>
<dbReference type="Proteomes" id="UP000050786">
    <property type="component" value="Unassembled WGS sequence"/>
</dbReference>
<dbReference type="InterPro" id="IPR006108">
    <property type="entry name" value="3HC_DH_C"/>
</dbReference>
<proteinExistence type="predicted"/>
<dbReference type="GO" id="GO:0047728">
    <property type="term" value="F:carnitine 3-dehydrogenase activity"/>
    <property type="evidence" value="ECO:0007669"/>
    <property type="project" value="UniProtKB-EC"/>
</dbReference>
<dbReference type="PIRSF" id="PIRSF000105">
    <property type="entry name" value="HCDH"/>
    <property type="match status" value="1"/>
</dbReference>
<dbReference type="GO" id="GO:0070403">
    <property type="term" value="F:NAD+ binding"/>
    <property type="evidence" value="ECO:0007669"/>
    <property type="project" value="InterPro"/>
</dbReference>
<evidence type="ECO:0000313" key="5">
    <source>
        <dbReference type="EMBL" id="CUH43692.1"/>
    </source>
</evidence>